<dbReference type="EMBL" id="BBLT01000006">
    <property type="protein sequence ID" value="GAL86034.1"/>
    <property type="molecule type" value="Genomic_DNA"/>
</dbReference>
<sequence>MQNTFAIDINPGENRTECPGTKVRLGGSPTAGPDSPDKYTYQWHSVPGGFSSSEANPEITVPDVKTVYVVRVTDADGFTCQESVTITPVLVKGIKFNPSTLPADGRSTSLATVTTEPSGRTIVWSISEASGSDATIGESNGRVKASTEPATIKVRAQDKQAADNKTETCYSEENICIGDPEECCPDLSGEVKFGLLRIHLTESIQSTGSAGDGYCSYSTNKVRLHLDMKGFFHTPVSIDLDGVRASWKQKGSGAEMSFKEVSLEWSGKAPTRQFGPIMANLTGMKLTVTSDGAISGETKFTINQVEAVSLGGIAELAKGTSGEFVYRYTSSTSFEGEYDFGGVKNVIIQLKKNTSVIAEAKGSLTSKGDLNAELIAKNSASFSTKGFNASIKKLRWKFTWKIDENDIVFKDGEAEIAIKEIKNTKGEVTVDVSMNGNAAEGTAKFSNLIAFGCKIEGSLSTTVDYEFNLHEISGSKIKAKHQDFENPFEISEFKIINGELTIFSFKGKVKYKKINFNVSKAIYVKDKGLTISANLEIGKSTKCDVTDFIISGEGSVSIGKLVFESTNYPLTIKASLSYGNDAFRGKYTGSLEGGIKIGGEVVLGSMEDFNYGFFELTMQSAKGFPVGPVIRIDELGGRFGYNYDHRNNSASEGTYLIGFVLGIKDAADIIGLKGDVTLVIGNKSSLELEGEVRVPARSPHYFKGALKASYLLGTNDVSGSTNASLKIPARNGNLLSLSTGKMNFKVNQSGWSAKAMGISGHIMKQVTMNGSIDLRGAAGDDEGITGTVTGAIDYSKEMQIIYPERFDPTNCVTADNSDTRLGFGIHGYFSLKMGGSFNTQVNSEGFTGIIKTHVNGISRVSVKWPCIATCVDCVRSSNVNVDGDMEMSYDGSFTILKGHLKFTGADHEEESRPIVLKF</sequence>
<evidence type="ECO:0000313" key="3">
    <source>
        <dbReference type="Proteomes" id="UP000030185"/>
    </source>
</evidence>
<keyword evidence="3" id="KW-1185">Reference proteome</keyword>
<dbReference type="RefSeq" id="WP_045465161.1">
    <property type="nucleotide sequence ID" value="NZ_BBLT01000006.1"/>
</dbReference>
<evidence type="ECO:0000313" key="2">
    <source>
        <dbReference type="EMBL" id="GAL86034.1"/>
    </source>
</evidence>
<evidence type="ECO:0000256" key="1">
    <source>
        <dbReference type="SAM" id="MobiDB-lite"/>
    </source>
</evidence>
<dbReference type="Proteomes" id="UP000030185">
    <property type="component" value="Unassembled WGS sequence"/>
</dbReference>
<feature type="region of interest" description="Disordered" evidence="1">
    <location>
        <begin position="1"/>
        <end position="34"/>
    </location>
</feature>
<comment type="caution">
    <text evidence="2">The sequence shown here is derived from an EMBL/GenBank/DDBJ whole genome shotgun (WGS) entry which is preliminary data.</text>
</comment>
<dbReference type="STRING" id="153721.MYP_3263"/>
<organism evidence="2 3">
    <name type="scientific">Sporocytophaga myxococcoides</name>
    <dbReference type="NCBI Taxonomy" id="153721"/>
    <lineage>
        <taxon>Bacteria</taxon>
        <taxon>Pseudomonadati</taxon>
        <taxon>Bacteroidota</taxon>
        <taxon>Cytophagia</taxon>
        <taxon>Cytophagales</taxon>
        <taxon>Cytophagaceae</taxon>
        <taxon>Sporocytophaga</taxon>
    </lineage>
</organism>
<reference evidence="2 3" key="1">
    <citation type="submission" date="2014-09" db="EMBL/GenBank/DDBJ databases">
        <title>Sporocytophaga myxococcoides PG-01 genome sequencing.</title>
        <authorList>
            <person name="Liu L."/>
            <person name="Gao P.J."/>
            <person name="Chen G.J."/>
            <person name="Wang L.S."/>
        </authorList>
    </citation>
    <scope>NUCLEOTIDE SEQUENCE [LARGE SCALE GENOMIC DNA]</scope>
    <source>
        <strain evidence="2 3">PG-01</strain>
    </source>
</reference>
<dbReference type="OrthoDB" id="1521695at2"/>
<protein>
    <submittedName>
        <fullName evidence="2">Uncharacterized protein</fullName>
    </submittedName>
</protein>
<dbReference type="AlphaFoldDB" id="A0A098LHW1"/>
<accession>A0A098LHW1</accession>
<proteinExistence type="predicted"/>
<gene>
    <name evidence="2" type="ORF">MYP_3263</name>
</gene>
<name>A0A098LHW1_9BACT</name>
<dbReference type="eggNOG" id="ENOG5033XP8">
    <property type="taxonomic scope" value="Bacteria"/>
</dbReference>